<name>A0A3N6WMU1_9ACTN</name>
<keyword evidence="2" id="KW-0169">Cobalamin biosynthesis</keyword>
<comment type="pathway">
    <text evidence="1">Cofactor biosynthesis; adenosylcobalamin biosynthesis.</text>
</comment>
<dbReference type="RefSeq" id="WP_124236215.1">
    <property type="nucleotide sequence ID" value="NZ_JBHUFI010000003.1"/>
</dbReference>
<dbReference type="EC" id="1.3.1.106" evidence="4"/>
<dbReference type="Pfam" id="PF02571">
    <property type="entry name" value="CbiJ"/>
    <property type="match status" value="1"/>
</dbReference>
<organism evidence="4 5">
    <name type="scientific">Aeromicrobium camelliae</name>
    <dbReference type="NCBI Taxonomy" id="1538144"/>
    <lineage>
        <taxon>Bacteria</taxon>
        <taxon>Bacillati</taxon>
        <taxon>Actinomycetota</taxon>
        <taxon>Actinomycetes</taxon>
        <taxon>Propionibacteriales</taxon>
        <taxon>Nocardioidaceae</taxon>
        <taxon>Aeromicrobium</taxon>
    </lineage>
</organism>
<sequence>MTVLVLGGTSEARAVAKLLQERGVPFLSSLAGRVAEPRLPVGPVRIGGFGGVDGLRAFLRSERISVVVDATHPFAAQMTRHGYLASRAEGVRYVRVERPGWSESSGAEDWHWVDDHDAAARLAADLGARPMLTIGRRHLGHFVDPLREHAVLARVVDRPDEPVPEAWRILTSRGPYTLDGERAIMAEHGADVVVTKDSGGTYTRPKLEVAAERGIPVIVVRRTPPPWTEDDAVIVLSTPADALDYLELVL</sequence>
<keyword evidence="3 4" id="KW-0560">Oxidoreductase</keyword>
<comment type="caution">
    <text evidence="4">The sequence shown here is derived from an EMBL/GenBank/DDBJ whole genome shotgun (WGS) entry which is preliminary data.</text>
</comment>
<evidence type="ECO:0000313" key="4">
    <source>
        <dbReference type="EMBL" id="RQN08759.1"/>
    </source>
</evidence>
<dbReference type="GO" id="GO:0016994">
    <property type="term" value="F:precorrin-6A reductase activity"/>
    <property type="evidence" value="ECO:0007669"/>
    <property type="project" value="InterPro"/>
</dbReference>
<dbReference type="UniPathway" id="UPA00148"/>
<dbReference type="PROSITE" id="PS51014">
    <property type="entry name" value="COBK_CBIJ"/>
    <property type="match status" value="1"/>
</dbReference>
<evidence type="ECO:0000256" key="2">
    <source>
        <dbReference type="ARBA" id="ARBA00022573"/>
    </source>
</evidence>
<dbReference type="PANTHER" id="PTHR36925:SF1">
    <property type="entry name" value="COBALT-PRECORRIN-6A REDUCTASE"/>
    <property type="match status" value="1"/>
</dbReference>
<dbReference type="OrthoDB" id="5183775at2"/>
<gene>
    <name evidence="4" type="ORF">EHW97_05790</name>
</gene>
<dbReference type="Proteomes" id="UP000275225">
    <property type="component" value="Unassembled WGS sequence"/>
</dbReference>
<accession>A0A3N6WMU1</accession>
<evidence type="ECO:0000256" key="3">
    <source>
        <dbReference type="ARBA" id="ARBA00023002"/>
    </source>
</evidence>
<dbReference type="PANTHER" id="PTHR36925">
    <property type="entry name" value="COBALT-PRECORRIN-6A REDUCTASE"/>
    <property type="match status" value="1"/>
</dbReference>
<dbReference type="NCBIfam" id="TIGR00715">
    <property type="entry name" value="precor6x_red"/>
    <property type="match status" value="1"/>
</dbReference>
<dbReference type="GO" id="GO:0009236">
    <property type="term" value="P:cobalamin biosynthetic process"/>
    <property type="evidence" value="ECO:0007669"/>
    <property type="project" value="UniProtKB-UniPathway"/>
</dbReference>
<reference evidence="4 5" key="1">
    <citation type="submission" date="2018-11" db="EMBL/GenBank/DDBJ databases">
        <authorList>
            <person name="Li F."/>
        </authorList>
    </citation>
    <scope>NUCLEOTIDE SEQUENCE [LARGE SCALE GENOMIC DNA]</scope>
    <source>
        <strain evidence="4 5">YS17T</strain>
    </source>
</reference>
<dbReference type="EMBL" id="RQJX01000005">
    <property type="protein sequence ID" value="RQN08759.1"/>
    <property type="molecule type" value="Genomic_DNA"/>
</dbReference>
<dbReference type="AlphaFoldDB" id="A0A3N6WMU1"/>
<evidence type="ECO:0000313" key="5">
    <source>
        <dbReference type="Proteomes" id="UP000275225"/>
    </source>
</evidence>
<evidence type="ECO:0000256" key="1">
    <source>
        <dbReference type="ARBA" id="ARBA00004953"/>
    </source>
</evidence>
<protein>
    <submittedName>
        <fullName evidence="4">Cobalt-precorrin-6A reductase</fullName>
        <ecNumber evidence="4">1.3.1.106</ecNumber>
    </submittedName>
</protein>
<dbReference type="InterPro" id="IPR003723">
    <property type="entry name" value="Precorrin-6x_reduct"/>
</dbReference>
<keyword evidence="5" id="KW-1185">Reference proteome</keyword>
<proteinExistence type="predicted"/>
<dbReference type="NCBIfam" id="NF005968">
    <property type="entry name" value="PRK08057.1-2"/>
    <property type="match status" value="1"/>
</dbReference>